<dbReference type="InterPro" id="IPR009056">
    <property type="entry name" value="Cyt_c-like_dom"/>
</dbReference>
<dbReference type="GO" id="GO:0009055">
    <property type="term" value="F:electron transfer activity"/>
    <property type="evidence" value="ECO:0007669"/>
    <property type="project" value="InterPro"/>
</dbReference>
<reference evidence="5 6" key="1">
    <citation type="submission" date="2018-05" db="EMBL/GenBank/DDBJ databases">
        <title>Genomic Encyclopedia of Type Strains, Phase IV (KMG-IV): sequencing the most valuable type-strain genomes for metagenomic binning, comparative biology and taxonomic classification.</title>
        <authorList>
            <person name="Goeker M."/>
        </authorList>
    </citation>
    <scope>NUCLEOTIDE SEQUENCE [LARGE SCALE GENOMIC DNA]</scope>
    <source>
        <strain evidence="5 6">DSM 45480</strain>
    </source>
</reference>
<dbReference type="GO" id="GO:0020037">
    <property type="term" value="F:heme binding"/>
    <property type="evidence" value="ECO:0007669"/>
    <property type="project" value="InterPro"/>
</dbReference>
<dbReference type="GO" id="GO:0046872">
    <property type="term" value="F:metal ion binding"/>
    <property type="evidence" value="ECO:0007669"/>
    <property type="project" value="UniProtKB-KW"/>
</dbReference>
<dbReference type="InterPro" id="IPR027417">
    <property type="entry name" value="P-loop_NTPase"/>
</dbReference>
<organism evidence="5 6">
    <name type="scientific">Lentzea atacamensis</name>
    <dbReference type="NCBI Taxonomy" id="531938"/>
    <lineage>
        <taxon>Bacteria</taxon>
        <taxon>Bacillati</taxon>
        <taxon>Actinomycetota</taxon>
        <taxon>Actinomycetes</taxon>
        <taxon>Pseudonocardiales</taxon>
        <taxon>Pseudonocardiaceae</taxon>
        <taxon>Lentzea</taxon>
    </lineage>
</organism>
<dbReference type="Pfam" id="PF13191">
    <property type="entry name" value="AAA_16"/>
    <property type="match status" value="1"/>
</dbReference>
<dbReference type="EMBL" id="QGHB01000001">
    <property type="protein sequence ID" value="PWK90544.1"/>
    <property type="molecule type" value="Genomic_DNA"/>
</dbReference>
<dbReference type="InterPro" id="IPR041664">
    <property type="entry name" value="AAA_16"/>
</dbReference>
<name>A0A316IDQ6_9PSEU</name>
<keyword evidence="2 3" id="KW-0408">Iron</keyword>
<proteinExistence type="predicted"/>
<dbReference type="Gene3D" id="3.40.50.300">
    <property type="entry name" value="P-loop containing nucleotide triphosphate hydrolases"/>
    <property type="match status" value="1"/>
</dbReference>
<gene>
    <name evidence="5" type="ORF">C8D88_101562</name>
</gene>
<dbReference type="PROSITE" id="PS51007">
    <property type="entry name" value="CYTC"/>
    <property type="match status" value="1"/>
</dbReference>
<evidence type="ECO:0000256" key="3">
    <source>
        <dbReference type="PROSITE-ProRule" id="PRU00433"/>
    </source>
</evidence>
<evidence type="ECO:0000313" key="6">
    <source>
        <dbReference type="Proteomes" id="UP000246005"/>
    </source>
</evidence>
<keyword evidence="3" id="KW-0349">Heme</keyword>
<comment type="caution">
    <text evidence="5">The sequence shown here is derived from an EMBL/GenBank/DDBJ whole genome shotgun (WGS) entry which is preliminary data.</text>
</comment>
<evidence type="ECO:0000256" key="1">
    <source>
        <dbReference type="ARBA" id="ARBA00022723"/>
    </source>
</evidence>
<dbReference type="PANTHER" id="PTHR34301">
    <property type="entry name" value="DNA-BINDING PROTEIN-RELATED"/>
    <property type="match status" value="1"/>
</dbReference>
<accession>A0A316IDQ6</accession>
<feature type="domain" description="Cytochrome c" evidence="4">
    <location>
        <begin position="165"/>
        <end position="316"/>
    </location>
</feature>
<dbReference type="AlphaFoldDB" id="A0A316IDQ6"/>
<dbReference type="SUPFAM" id="SSF52540">
    <property type="entry name" value="P-loop containing nucleoside triphosphate hydrolases"/>
    <property type="match status" value="1"/>
</dbReference>
<evidence type="ECO:0000259" key="4">
    <source>
        <dbReference type="PROSITE" id="PS51007"/>
    </source>
</evidence>
<dbReference type="Proteomes" id="UP000246005">
    <property type="component" value="Unassembled WGS sequence"/>
</dbReference>
<evidence type="ECO:0000313" key="5">
    <source>
        <dbReference type="EMBL" id="PWK90544.1"/>
    </source>
</evidence>
<dbReference type="Gene3D" id="1.10.10.10">
    <property type="entry name" value="Winged helix-like DNA-binding domain superfamily/Winged helix DNA-binding domain"/>
    <property type="match status" value="1"/>
</dbReference>
<keyword evidence="1 3" id="KW-0479">Metal-binding</keyword>
<dbReference type="PANTHER" id="PTHR34301:SF8">
    <property type="entry name" value="ATPASE DOMAIN-CONTAINING PROTEIN"/>
    <property type="match status" value="1"/>
</dbReference>
<evidence type="ECO:0000256" key="2">
    <source>
        <dbReference type="ARBA" id="ARBA00023004"/>
    </source>
</evidence>
<dbReference type="InterPro" id="IPR036388">
    <property type="entry name" value="WH-like_DNA-bd_sf"/>
</dbReference>
<protein>
    <submittedName>
        <fullName evidence="5">AAA ATPase-like protein</fullName>
    </submittedName>
</protein>
<sequence>MRNPFAPGAGQRPPELAGRDKEVSAFEVVLERVARGRPERSLVLTGLRGVGKTVLLGELRSMAVKRGWGAGKVEARPDADLRRPLSAALHRAIRDLAVRHRAPDRVEAILGILKAFALRAAPDGAKLRDRWQPGIDVPAAQGRADSGDIEIDLVELFTDVAELAQDVGTGVALLIDEMQDLKPDDISALCAACHELSQLGAPLVVVGAGLPHLPAVLSASKSYSERLFRYVRIDRLSREDADRAVLAPVEREDAGITDEALDALFDASGGYPYFIQAYGKAAWDAAPADPISALDVSVAAPEADAELAVGFFGSRYERATPAEREYLRAMAELTDGKDAGVNTAQVADHLGRKPSSLSPARDSLIKKGLVYSAERGQIAFTVPHFGRFLLGRED</sequence>